<name>A0ABR3A4M0_9AGAR</name>
<dbReference type="EMBL" id="JBBXMP010000019">
    <property type="protein sequence ID" value="KAL0068279.1"/>
    <property type="molecule type" value="Genomic_DNA"/>
</dbReference>
<accession>A0ABR3A4M0</accession>
<gene>
    <name evidence="1" type="ORF">AAF712_004666</name>
</gene>
<proteinExistence type="predicted"/>
<comment type="caution">
    <text evidence="1">The sequence shown here is derived from an EMBL/GenBank/DDBJ whole genome shotgun (WGS) entry which is preliminary data.</text>
</comment>
<sequence length="174" mass="20213">MPQHFKDTCNESSCLHLFAAWYLPTDNSFEKPQPRAKQWFGDNNVHHAAMLRLVLLIAPEVRECVNCPELPGRPHILKIVATNHAIRLERACQGRCSCAQTMFELTGEYFNCIASAMEIWRQERQRNSIISKNNWRTTAAMSYYERRCLNRGITTNRMMTSGRPPLRRRKVTTS</sequence>
<protein>
    <submittedName>
        <fullName evidence="1">Uncharacterized protein</fullName>
    </submittedName>
</protein>
<keyword evidence="2" id="KW-1185">Reference proteome</keyword>
<evidence type="ECO:0000313" key="1">
    <source>
        <dbReference type="EMBL" id="KAL0068279.1"/>
    </source>
</evidence>
<organism evidence="1 2">
    <name type="scientific">Marasmius tenuissimus</name>
    <dbReference type="NCBI Taxonomy" id="585030"/>
    <lineage>
        <taxon>Eukaryota</taxon>
        <taxon>Fungi</taxon>
        <taxon>Dikarya</taxon>
        <taxon>Basidiomycota</taxon>
        <taxon>Agaricomycotina</taxon>
        <taxon>Agaricomycetes</taxon>
        <taxon>Agaricomycetidae</taxon>
        <taxon>Agaricales</taxon>
        <taxon>Marasmiineae</taxon>
        <taxon>Marasmiaceae</taxon>
        <taxon>Marasmius</taxon>
    </lineage>
</organism>
<dbReference type="Proteomes" id="UP001437256">
    <property type="component" value="Unassembled WGS sequence"/>
</dbReference>
<evidence type="ECO:0000313" key="2">
    <source>
        <dbReference type="Proteomes" id="UP001437256"/>
    </source>
</evidence>
<reference evidence="1 2" key="1">
    <citation type="submission" date="2024-05" db="EMBL/GenBank/DDBJ databases">
        <title>A draft genome resource for the thread blight pathogen Marasmius tenuissimus strain MS-2.</title>
        <authorList>
            <person name="Yulfo-Soto G.E."/>
            <person name="Baruah I.K."/>
            <person name="Amoako-Attah I."/>
            <person name="Bukari Y."/>
            <person name="Meinhardt L.W."/>
            <person name="Bailey B.A."/>
            <person name="Cohen S.P."/>
        </authorList>
    </citation>
    <scope>NUCLEOTIDE SEQUENCE [LARGE SCALE GENOMIC DNA]</scope>
    <source>
        <strain evidence="1 2">MS-2</strain>
    </source>
</reference>